<dbReference type="Proteomes" id="UP001151582">
    <property type="component" value="Unassembled WGS sequence"/>
</dbReference>
<evidence type="ECO:0000313" key="3">
    <source>
        <dbReference type="Proteomes" id="UP001151582"/>
    </source>
</evidence>
<dbReference type="EMBL" id="JANBQB010001530">
    <property type="protein sequence ID" value="KAJ1971038.1"/>
    <property type="molecule type" value="Genomic_DNA"/>
</dbReference>
<feature type="region of interest" description="Disordered" evidence="1">
    <location>
        <begin position="110"/>
        <end position="145"/>
    </location>
</feature>
<organism evidence="2 3">
    <name type="scientific">Dimargaris verticillata</name>
    <dbReference type="NCBI Taxonomy" id="2761393"/>
    <lineage>
        <taxon>Eukaryota</taxon>
        <taxon>Fungi</taxon>
        <taxon>Fungi incertae sedis</taxon>
        <taxon>Zoopagomycota</taxon>
        <taxon>Kickxellomycotina</taxon>
        <taxon>Dimargaritomycetes</taxon>
        <taxon>Dimargaritales</taxon>
        <taxon>Dimargaritaceae</taxon>
        <taxon>Dimargaris</taxon>
    </lineage>
</organism>
<dbReference type="GO" id="GO:0005634">
    <property type="term" value="C:nucleus"/>
    <property type="evidence" value="ECO:0007669"/>
    <property type="project" value="TreeGrafter"/>
</dbReference>
<accession>A0A9W8EAC0</accession>
<proteinExistence type="predicted"/>
<feature type="compositionally biased region" description="Polar residues" evidence="1">
    <location>
        <begin position="235"/>
        <end position="245"/>
    </location>
</feature>
<feature type="non-terminal residue" evidence="2">
    <location>
        <position position="1"/>
    </location>
</feature>
<reference evidence="2" key="1">
    <citation type="submission" date="2022-07" db="EMBL/GenBank/DDBJ databases">
        <title>Phylogenomic reconstructions and comparative analyses of Kickxellomycotina fungi.</title>
        <authorList>
            <person name="Reynolds N.K."/>
            <person name="Stajich J.E."/>
            <person name="Barry K."/>
            <person name="Grigoriev I.V."/>
            <person name="Crous P."/>
            <person name="Smith M.E."/>
        </authorList>
    </citation>
    <scope>NUCLEOTIDE SEQUENCE</scope>
    <source>
        <strain evidence="2">RSA 567</strain>
    </source>
</reference>
<sequence>TLVTRLLHYQLYPSDENSSELLRAALLQLYTCLLASIQAPAPTLPSVLPHALQLFQAGLFNPALTVRQFCQRALTTCSNLIHPRLPALPRTINAAQADHLAAATAGLFPVPLEDEETDEEEEEIGDEKPPSQSPQGPTASSLPPPLSAMAVDEAVEPSDSMCIASPEPVQTEVPKTSNAVLVPETSSTIEPAPMPCSAPPMALRSSPPAKPSSPVLPTFSEPLLSTGQPAHDHSSTLQPVASATVDNAPRMTISLHSATQTPSSNSMTDTKAGTTNGRGNVYGDVDDDDDEMLPSIVDESSDDDI</sequence>
<name>A0A9W8EAC0_9FUNG</name>
<protein>
    <recommendedName>
        <fullName evidence="4">Pre-rRNA-processing protein RIX1</fullName>
    </recommendedName>
</protein>
<comment type="caution">
    <text evidence="2">The sequence shown here is derived from an EMBL/GenBank/DDBJ whole genome shotgun (WGS) entry which is preliminary data.</text>
</comment>
<dbReference type="PANTHER" id="PTHR34105">
    <property type="entry name" value="PROLINE-, GLUTAMIC ACID- AND LEUCINE-RICH PROTEIN 1"/>
    <property type="match status" value="1"/>
</dbReference>
<dbReference type="GO" id="GO:0006364">
    <property type="term" value="P:rRNA processing"/>
    <property type="evidence" value="ECO:0007669"/>
    <property type="project" value="TreeGrafter"/>
</dbReference>
<feature type="compositionally biased region" description="Acidic residues" evidence="1">
    <location>
        <begin position="112"/>
        <end position="125"/>
    </location>
</feature>
<evidence type="ECO:0000256" key="1">
    <source>
        <dbReference type="SAM" id="MobiDB-lite"/>
    </source>
</evidence>
<evidence type="ECO:0000313" key="2">
    <source>
        <dbReference type="EMBL" id="KAJ1971038.1"/>
    </source>
</evidence>
<feature type="compositionally biased region" description="Polar residues" evidence="1">
    <location>
        <begin position="254"/>
        <end position="278"/>
    </location>
</feature>
<feature type="region of interest" description="Disordered" evidence="1">
    <location>
        <begin position="187"/>
        <end position="305"/>
    </location>
</feature>
<gene>
    <name evidence="2" type="ORF">H4R34_005869</name>
</gene>
<evidence type="ECO:0008006" key="4">
    <source>
        <dbReference type="Google" id="ProtNLM"/>
    </source>
</evidence>
<keyword evidence="3" id="KW-1185">Reference proteome</keyword>
<dbReference type="AlphaFoldDB" id="A0A9W8EAC0"/>
<dbReference type="OrthoDB" id="20900at2759"/>
<dbReference type="PANTHER" id="PTHR34105:SF1">
    <property type="entry name" value="PROLINE-, GLUTAMIC ACID- AND LEUCINE-RICH PROTEIN 1"/>
    <property type="match status" value="1"/>
</dbReference>